<feature type="region of interest" description="Disordered" evidence="1">
    <location>
        <begin position="1"/>
        <end position="49"/>
    </location>
</feature>
<evidence type="ECO:0000313" key="3">
    <source>
        <dbReference type="Proteomes" id="UP001313282"/>
    </source>
</evidence>
<protein>
    <submittedName>
        <fullName evidence="2">Uncharacterized protein</fullName>
    </submittedName>
</protein>
<evidence type="ECO:0000256" key="1">
    <source>
        <dbReference type="SAM" id="MobiDB-lite"/>
    </source>
</evidence>
<sequence length="375" mass="41668">MASQDPSNISSVSPLDGPTEVSPNHPEEESPPPSPPTPTPGFTLTNAQIERLRARARIMSYELQSPLQAPQAPNGSPSRSCTSLSSVSPDSSRPNSPHSSASSQDNNFHEQVPIADVILANLRLNRQNLRGIILIYIGFFPGDNPDGLLTTLGVHTTRNTIPGIRVATHLLNVILRETEWLEIDLLGDDPLQLRNFRQTENRRMGREIRTLRSLIDSYVEIKEELGRRHGIFLSPVDLPSHFEDDDENHENWDDYPDEDEDEEMTEDDNDEQSTESDHDEGSSESTDEDQTEESLQDPQFQIIIETRTGSPECSSEALPGPAEKATTTAEKVTADPLLRRERSEPNCLEVALPYFATLVVGIAVAMHKKKSPHLS</sequence>
<feature type="region of interest" description="Disordered" evidence="1">
    <location>
        <begin position="239"/>
        <end position="338"/>
    </location>
</feature>
<dbReference type="AlphaFoldDB" id="A0AAN8MWR3"/>
<organism evidence="2 3">
    <name type="scientific">Orbilia javanica</name>
    <dbReference type="NCBI Taxonomy" id="47235"/>
    <lineage>
        <taxon>Eukaryota</taxon>
        <taxon>Fungi</taxon>
        <taxon>Dikarya</taxon>
        <taxon>Ascomycota</taxon>
        <taxon>Pezizomycotina</taxon>
        <taxon>Orbiliomycetes</taxon>
        <taxon>Orbiliales</taxon>
        <taxon>Orbiliaceae</taxon>
        <taxon>Orbilia</taxon>
    </lineage>
</organism>
<keyword evidence="3" id="KW-1185">Reference proteome</keyword>
<name>A0AAN8MWR3_9PEZI</name>
<feature type="region of interest" description="Disordered" evidence="1">
    <location>
        <begin position="66"/>
        <end position="107"/>
    </location>
</feature>
<dbReference type="EMBL" id="JAVHNR010000002">
    <property type="protein sequence ID" value="KAK6350627.1"/>
    <property type="molecule type" value="Genomic_DNA"/>
</dbReference>
<feature type="compositionally biased region" description="Acidic residues" evidence="1">
    <location>
        <begin position="243"/>
        <end position="274"/>
    </location>
</feature>
<proteinExistence type="predicted"/>
<feature type="compositionally biased region" description="Polar residues" evidence="1">
    <location>
        <begin position="66"/>
        <end position="79"/>
    </location>
</feature>
<dbReference type="Proteomes" id="UP001313282">
    <property type="component" value="Unassembled WGS sequence"/>
</dbReference>
<gene>
    <name evidence="2" type="ORF">TWF718_003814</name>
</gene>
<feature type="compositionally biased region" description="Low complexity" evidence="1">
    <location>
        <begin position="322"/>
        <end position="331"/>
    </location>
</feature>
<comment type="caution">
    <text evidence="2">The sequence shown here is derived from an EMBL/GenBank/DDBJ whole genome shotgun (WGS) entry which is preliminary data.</text>
</comment>
<accession>A0AAN8MWR3</accession>
<feature type="compositionally biased region" description="Low complexity" evidence="1">
    <location>
        <begin position="80"/>
        <end position="103"/>
    </location>
</feature>
<reference evidence="2 3" key="1">
    <citation type="submission" date="2019-10" db="EMBL/GenBank/DDBJ databases">
        <authorList>
            <person name="Palmer J.M."/>
        </authorList>
    </citation>
    <scope>NUCLEOTIDE SEQUENCE [LARGE SCALE GENOMIC DNA]</scope>
    <source>
        <strain evidence="2 3">TWF718</strain>
    </source>
</reference>
<feature type="compositionally biased region" description="Polar residues" evidence="1">
    <location>
        <begin position="1"/>
        <end position="13"/>
    </location>
</feature>
<feature type="compositionally biased region" description="Acidic residues" evidence="1">
    <location>
        <begin position="285"/>
        <end position="295"/>
    </location>
</feature>
<evidence type="ECO:0000313" key="2">
    <source>
        <dbReference type="EMBL" id="KAK6350627.1"/>
    </source>
</evidence>